<dbReference type="Proteomes" id="UP000509513">
    <property type="component" value="Chromosome"/>
</dbReference>
<dbReference type="STRING" id="1442598.GCA_000522465_01812"/>
<keyword evidence="1" id="KW-0472">Membrane</keyword>
<dbReference type="InterPro" id="IPR011727">
    <property type="entry name" value="CHP02117"/>
</dbReference>
<protein>
    <submittedName>
        <fullName evidence="2">DUF2459 domain-containing protein</fullName>
    </submittedName>
    <submittedName>
        <fullName evidence="3">TIGR02117 family protein</fullName>
    </submittedName>
</protein>
<proteinExistence type="predicted"/>
<dbReference type="EMBL" id="VBUC01000006">
    <property type="protein sequence ID" value="TLT00694.1"/>
    <property type="molecule type" value="Genomic_DNA"/>
</dbReference>
<dbReference type="AlphaFoldDB" id="A0A5J6RH24"/>
<organism evidence="2 5">
    <name type="scientific">Aliarcobacter cibarius</name>
    <dbReference type="NCBI Taxonomy" id="255507"/>
    <lineage>
        <taxon>Bacteria</taxon>
        <taxon>Pseudomonadati</taxon>
        <taxon>Campylobacterota</taxon>
        <taxon>Epsilonproteobacteria</taxon>
        <taxon>Campylobacterales</taxon>
        <taxon>Arcobacteraceae</taxon>
        <taxon>Aliarcobacter</taxon>
    </lineage>
</organism>
<reference evidence="2 5" key="2">
    <citation type="submission" date="2020-05" db="EMBL/GenBank/DDBJ databases">
        <title>Complete genome sequencing of Campylobacter and Arcobacter type strains.</title>
        <authorList>
            <person name="Miller W.G."/>
            <person name="Yee E."/>
        </authorList>
    </citation>
    <scope>NUCLEOTIDE SEQUENCE [LARGE SCALE GENOMIC DNA]</scope>
    <source>
        <strain evidence="2 5">LMG 21996</strain>
    </source>
</reference>
<dbReference type="OrthoDB" id="211174at2"/>
<keyword evidence="4" id="KW-1185">Reference proteome</keyword>
<gene>
    <name evidence="2" type="ORF">ACBT_1759</name>
    <name evidence="3" type="ORF">FE247_03885</name>
</gene>
<evidence type="ECO:0000313" key="5">
    <source>
        <dbReference type="Proteomes" id="UP000509513"/>
    </source>
</evidence>
<dbReference type="EMBL" id="CP054051">
    <property type="protein sequence ID" value="QKJ27656.1"/>
    <property type="molecule type" value="Genomic_DNA"/>
</dbReference>
<evidence type="ECO:0000313" key="4">
    <source>
        <dbReference type="Proteomes" id="UP000305417"/>
    </source>
</evidence>
<accession>A0A5J6RH24</accession>
<dbReference type="Proteomes" id="UP000305417">
    <property type="component" value="Unassembled WGS sequence"/>
</dbReference>
<dbReference type="Pfam" id="PF09601">
    <property type="entry name" value="DUF2459"/>
    <property type="match status" value="1"/>
</dbReference>
<evidence type="ECO:0000256" key="1">
    <source>
        <dbReference type="SAM" id="Phobius"/>
    </source>
</evidence>
<name>A0A5J6RH24_9BACT</name>
<evidence type="ECO:0000313" key="2">
    <source>
        <dbReference type="EMBL" id="QKJ27656.1"/>
    </source>
</evidence>
<sequence>MIKNLLKNIFIISIFIIIIICLYFSSELILSKVTNDYKKYNNLEYEIYLKSNGVHTDIVLPIDNNIIYWPNLFPFENTISKSKDFNYIAIGWGDKGFYLDTPTWSELKVSTALVAGLGIGKTALHITYYKDMQEDDLTIKVPISKEQYASIVSTVKKNLQYDDKGKSINIKTNAQYGENDAFYEAIGSYSIFHTCNTWTNNTLKEAMLPSSKWLVFDKGILYQYKNIDLKSE</sequence>
<dbReference type="NCBIfam" id="TIGR02117">
    <property type="entry name" value="chp_urease_rgn"/>
    <property type="match status" value="1"/>
</dbReference>
<dbReference type="RefSeq" id="WP_034218819.1">
    <property type="nucleotide sequence ID" value="NZ_CP043857.1"/>
</dbReference>
<dbReference type="KEGG" id="acib:ACBT_1759"/>
<evidence type="ECO:0000313" key="3">
    <source>
        <dbReference type="EMBL" id="TLT00694.1"/>
    </source>
</evidence>
<reference evidence="3 4" key="1">
    <citation type="submission" date="2019-05" db="EMBL/GenBank/DDBJ databases">
        <title>Arcobacter cibarius and Arcobacter thereius providing challenges in identification an antibiotic susceptibility and Quinolone resistance.</title>
        <authorList>
            <person name="Busch A."/>
            <person name="Hanel I."/>
            <person name="Hotzel H."/>
            <person name="Tomaso H."/>
        </authorList>
    </citation>
    <scope>NUCLEOTIDE SEQUENCE [LARGE SCALE GENOMIC DNA]</scope>
    <source>
        <strain evidence="3 4">16CS0831-2</strain>
    </source>
</reference>
<keyword evidence="1" id="KW-0812">Transmembrane</keyword>
<keyword evidence="1" id="KW-1133">Transmembrane helix</keyword>
<feature type="transmembrane region" description="Helical" evidence="1">
    <location>
        <begin position="6"/>
        <end position="30"/>
    </location>
</feature>